<dbReference type="Gene3D" id="3.10.105.10">
    <property type="entry name" value="Dipeptide-binding Protein, Domain 3"/>
    <property type="match status" value="1"/>
</dbReference>
<dbReference type="PANTHER" id="PTHR30290">
    <property type="entry name" value="PERIPLASMIC BINDING COMPONENT OF ABC TRANSPORTER"/>
    <property type="match status" value="1"/>
</dbReference>
<protein>
    <submittedName>
        <fullName evidence="2">ABC transporter substrate-binding protein</fullName>
    </submittedName>
</protein>
<comment type="caution">
    <text evidence="2">The sequence shown here is derived from an EMBL/GenBank/DDBJ whole genome shotgun (WGS) entry which is preliminary data.</text>
</comment>
<organism evidence="2">
    <name type="scientific">Caldilineaceae bacterium SB0662_bin_9</name>
    <dbReference type="NCBI Taxonomy" id="2605258"/>
    <lineage>
        <taxon>Bacteria</taxon>
        <taxon>Bacillati</taxon>
        <taxon>Chloroflexota</taxon>
        <taxon>Caldilineae</taxon>
        <taxon>Caldilineales</taxon>
        <taxon>Caldilineaceae</taxon>
    </lineage>
</organism>
<dbReference type="Pfam" id="PF00496">
    <property type="entry name" value="SBP_bac_5"/>
    <property type="match status" value="1"/>
</dbReference>
<dbReference type="InterPro" id="IPR039424">
    <property type="entry name" value="SBP_5"/>
</dbReference>
<feature type="domain" description="Solute-binding protein family 5" evidence="1">
    <location>
        <begin position="137"/>
        <end position="546"/>
    </location>
</feature>
<dbReference type="GO" id="GO:1904680">
    <property type="term" value="F:peptide transmembrane transporter activity"/>
    <property type="evidence" value="ECO:0007669"/>
    <property type="project" value="TreeGrafter"/>
</dbReference>
<gene>
    <name evidence="2" type="ORF">F4Y08_09235</name>
</gene>
<dbReference type="EMBL" id="VXPY01000063">
    <property type="protein sequence ID" value="MYD90501.1"/>
    <property type="molecule type" value="Genomic_DNA"/>
</dbReference>
<dbReference type="CDD" id="cd08500">
    <property type="entry name" value="PBP2_NikA_DppA_OppA_like_4"/>
    <property type="match status" value="1"/>
</dbReference>
<dbReference type="SUPFAM" id="SSF53850">
    <property type="entry name" value="Periplasmic binding protein-like II"/>
    <property type="match status" value="1"/>
</dbReference>
<dbReference type="AlphaFoldDB" id="A0A6B1DTC4"/>
<reference evidence="2" key="1">
    <citation type="submission" date="2019-09" db="EMBL/GenBank/DDBJ databases">
        <title>Characterisation of the sponge microbiome using genome-centric metagenomics.</title>
        <authorList>
            <person name="Engelberts J.P."/>
            <person name="Robbins S.J."/>
            <person name="De Goeij J.M."/>
            <person name="Aranda M."/>
            <person name="Bell S.C."/>
            <person name="Webster N.S."/>
        </authorList>
    </citation>
    <scope>NUCLEOTIDE SEQUENCE</scope>
    <source>
        <strain evidence="2">SB0662_bin_9</strain>
    </source>
</reference>
<dbReference type="InterPro" id="IPR000914">
    <property type="entry name" value="SBP_5_dom"/>
</dbReference>
<accession>A0A6B1DTC4</accession>
<dbReference type="PANTHER" id="PTHR30290:SF62">
    <property type="entry name" value="OLIGOPEPTIDE ABC TRANSPORTER, PERIPLASMIC OLIGOPEPTIDE-BINDING PROTEIN"/>
    <property type="match status" value="1"/>
</dbReference>
<proteinExistence type="predicted"/>
<evidence type="ECO:0000313" key="2">
    <source>
        <dbReference type="EMBL" id="MYD90501.1"/>
    </source>
</evidence>
<evidence type="ECO:0000259" key="1">
    <source>
        <dbReference type="Pfam" id="PF00496"/>
    </source>
</evidence>
<sequence>MGHPIHSLIRRNQNMLKRTRWVFVLALVAMLIAACGAPAEEPAPESEPAEAPAAAMPEEGAYGEAPMLAEMVAAGTLPPVDERLPKEPLVIEPYNEIGQYGGTWHRFDTSSSGSHLVMAMYAYSPVHWVKDGLDKRPGLAKGWANNDDKTEWTLYLREGTRWSDGDAFTADDFLFWWNDMVLNTEHSDVPPDYMKSADAVTEVTKTDDYTLTFTFSDSAPLFLDRLAMWPNGTIPGNEKLFVPEHYLRQFHPDYSDEETFELLDEKLNWPSNPDAPVLNPWMPVQYEPGTRLVLDRNPFYYAVDTAGNQLPYIDSIDMTFVENLEVSKLRVIAGEQEICGRPCRYQPLSELSVFRDAEAAVGLKTYLWDVGGGASFLLYPNWTHTNPQKRELYRNTDFRRGLSHAIDRDKIQKIVYFGTGEKTTGTMSPKAIEFTADETGKDLYRQWRDLAVTYDADLATELLDASGAVDADGDGFRDLPSGDELTLRIDCSAGGIANSANAQNVEIVKEGWEAVGLRVQVNVVPNEQLGVMQDNSEIDIRSCWGLGDGPNFLVFPNWVIPVDNNRWAPLYGSWYKVIGTEKEDAELDVDPLDRNPPREEPNEGDPTWRLWELYNAARVEPDDAKRLQLSQDIIRVHVEDGPFVIGTVANTPTIVAHLDNVGNFPSYEQLGLGGFTGPWIMVYFGAVYPEQMYFKQ</sequence>
<dbReference type="GO" id="GO:0015833">
    <property type="term" value="P:peptide transport"/>
    <property type="evidence" value="ECO:0007669"/>
    <property type="project" value="TreeGrafter"/>
</dbReference>
<dbReference type="Gene3D" id="3.40.190.10">
    <property type="entry name" value="Periplasmic binding protein-like II"/>
    <property type="match status" value="1"/>
</dbReference>
<name>A0A6B1DTC4_9CHLR</name>